<feature type="region of interest" description="Disordered" evidence="1">
    <location>
        <begin position="29"/>
        <end position="67"/>
    </location>
</feature>
<keyword evidence="6" id="KW-1185">Reference proteome</keyword>
<dbReference type="STRING" id="208445.SAMN04489727_0090"/>
<keyword evidence="2" id="KW-0812">Transmembrane</keyword>
<proteinExistence type="predicted"/>
<feature type="domain" description="DUF4349" evidence="4">
    <location>
        <begin position="66"/>
        <end position="271"/>
    </location>
</feature>
<evidence type="ECO:0000259" key="4">
    <source>
        <dbReference type="Pfam" id="PF14257"/>
    </source>
</evidence>
<feature type="signal peptide" evidence="3">
    <location>
        <begin position="1"/>
        <end position="24"/>
    </location>
</feature>
<name>A0A1H4I5B3_9PSEU</name>
<keyword evidence="2" id="KW-0472">Membrane</keyword>
<evidence type="ECO:0000256" key="1">
    <source>
        <dbReference type="SAM" id="MobiDB-lite"/>
    </source>
</evidence>
<reference evidence="6" key="1">
    <citation type="submission" date="2016-10" db="EMBL/GenBank/DDBJ databases">
        <authorList>
            <person name="Varghese N."/>
            <person name="Submissions S."/>
        </authorList>
    </citation>
    <scope>NUCLEOTIDE SEQUENCE [LARGE SCALE GENOMIC DNA]</scope>
    <source>
        <strain evidence="6">DSM 44544</strain>
    </source>
</reference>
<accession>A0A1H4I5B3</accession>
<dbReference type="InterPro" id="IPR025645">
    <property type="entry name" value="DUF4349"/>
</dbReference>
<gene>
    <name evidence="5" type="ORF">SAMN04489727_0090</name>
</gene>
<dbReference type="RefSeq" id="WP_208613178.1">
    <property type="nucleotide sequence ID" value="NZ_FNSO01000001.1"/>
</dbReference>
<evidence type="ECO:0000256" key="3">
    <source>
        <dbReference type="SAM" id="SignalP"/>
    </source>
</evidence>
<keyword evidence="2" id="KW-1133">Transmembrane helix</keyword>
<dbReference type="PROSITE" id="PS51257">
    <property type="entry name" value="PROKAR_LIPOPROTEIN"/>
    <property type="match status" value="1"/>
</dbReference>
<evidence type="ECO:0000313" key="6">
    <source>
        <dbReference type="Proteomes" id="UP000199622"/>
    </source>
</evidence>
<keyword evidence="3" id="KW-0732">Signal</keyword>
<dbReference type="AlphaFoldDB" id="A0A1H4I5B3"/>
<dbReference type="Pfam" id="PF14257">
    <property type="entry name" value="DUF4349"/>
    <property type="match status" value="1"/>
</dbReference>
<dbReference type="EMBL" id="FNSO01000001">
    <property type="protein sequence ID" value="SEB29095.1"/>
    <property type="molecule type" value="Genomic_DNA"/>
</dbReference>
<sequence length="290" mass="30077">MRTRWRAGLAAVAVAFVLAGCSAAQEGKSSMADSAGAGPVPAAPQQGNGNAGQEKVTPPQPGATDRKLARSARLELTAPKVTDVVAQARSVAQGAGGYTGQESTGDELATLSLAVPADKLDGVLDQLSHLGSALVKRELNTQDVTEKVVDVEARLATQRASVERMRALLARATSVSEIASVESELTSREATLESLQQQRNSLAGSVAMATVAMTIRSVAAPPPPSEDRSGFLGGLAGGWEAFLIFGGGLLTVLGAIAPFLLFLAPLGWLGWWLHRRRRPVAAPEPAPTES</sequence>
<protein>
    <recommendedName>
        <fullName evidence="4">DUF4349 domain-containing protein</fullName>
    </recommendedName>
</protein>
<feature type="compositionally biased region" description="Low complexity" evidence="1">
    <location>
        <begin position="35"/>
        <end position="48"/>
    </location>
</feature>
<organism evidence="5 6">
    <name type="scientific">Amycolatopsis tolypomycina</name>
    <dbReference type="NCBI Taxonomy" id="208445"/>
    <lineage>
        <taxon>Bacteria</taxon>
        <taxon>Bacillati</taxon>
        <taxon>Actinomycetota</taxon>
        <taxon>Actinomycetes</taxon>
        <taxon>Pseudonocardiales</taxon>
        <taxon>Pseudonocardiaceae</taxon>
        <taxon>Amycolatopsis</taxon>
    </lineage>
</organism>
<feature type="transmembrane region" description="Helical" evidence="2">
    <location>
        <begin position="256"/>
        <end position="273"/>
    </location>
</feature>
<dbReference type="Proteomes" id="UP000199622">
    <property type="component" value="Unassembled WGS sequence"/>
</dbReference>
<evidence type="ECO:0000256" key="2">
    <source>
        <dbReference type="SAM" id="Phobius"/>
    </source>
</evidence>
<evidence type="ECO:0000313" key="5">
    <source>
        <dbReference type="EMBL" id="SEB29095.1"/>
    </source>
</evidence>
<feature type="chain" id="PRO_5011645034" description="DUF4349 domain-containing protein" evidence="3">
    <location>
        <begin position="25"/>
        <end position="290"/>
    </location>
</feature>